<sequence>MSAPEVIPLQPAFYNPQARLCAECRVRRFALFGALDEAALEHIHGQIAEIRLAPGESLYRMQQAGQAAYTVRSGVVRLERTNERGERRILRLAGRSDTVGMEAMLGQSYAADAVACTEVMVCRLPRHLLDELTRDQPALLRDMMKRWQRALDDADEWLTELCTGPARRRVLRLLLKLSEFAEHDEEPVWLPARQEMSAMLDMTVETASRLISQLKREGVLTAHGQRSATLHMDALLQTLRDENLDAGA</sequence>
<dbReference type="AlphaFoldDB" id="A0A643F9Y9"/>
<dbReference type="Proteomes" id="UP000430120">
    <property type="component" value="Unassembled WGS sequence"/>
</dbReference>
<dbReference type="PROSITE" id="PS51063">
    <property type="entry name" value="HTH_CRP_2"/>
    <property type="match status" value="1"/>
</dbReference>
<organism evidence="6 7">
    <name type="scientific">Ideonella dechloratans</name>
    <dbReference type="NCBI Taxonomy" id="36863"/>
    <lineage>
        <taxon>Bacteria</taxon>
        <taxon>Pseudomonadati</taxon>
        <taxon>Pseudomonadota</taxon>
        <taxon>Betaproteobacteria</taxon>
        <taxon>Burkholderiales</taxon>
        <taxon>Sphaerotilaceae</taxon>
        <taxon>Ideonella</taxon>
    </lineage>
</organism>
<keyword evidence="1" id="KW-0805">Transcription regulation</keyword>
<comment type="caution">
    <text evidence="6">The sequence shown here is derived from an EMBL/GenBank/DDBJ whole genome shotgun (WGS) entry which is preliminary data.</text>
</comment>
<dbReference type="EMBL" id="VZPB01000035">
    <property type="protein sequence ID" value="KAB0579897.1"/>
    <property type="molecule type" value="Genomic_DNA"/>
</dbReference>
<dbReference type="Pfam" id="PF00027">
    <property type="entry name" value="cNMP_binding"/>
    <property type="match status" value="1"/>
</dbReference>
<dbReference type="Gene3D" id="2.60.120.10">
    <property type="entry name" value="Jelly Rolls"/>
    <property type="match status" value="1"/>
</dbReference>
<evidence type="ECO:0000313" key="7">
    <source>
        <dbReference type="Proteomes" id="UP000430120"/>
    </source>
</evidence>
<dbReference type="RefSeq" id="WP_151124774.1">
    <property type="nucleotide sequence ID" value="NZ_CP088081.1"/>
</dbReference>
<evidence type="ECO:0000256" key="1">
    <source>
        <dbReference type="ARBA" id="ARBA00023015"/>
    </source>
</evidence>
<feature type="domain" description="Cyclic nucleotide-binding" evidence="4">
    <location>
        <begin position="31"/>
        <end position="150"/>
    </location>
</feature>
<dbReference type="OrthoDB" id="7643467at2"/>
<dbReference type="InterPro" id="IPR014710">
    <property type="entry name" value="RmlC-like_jellyroll"/>
</dbReference>
<evidence type="ECO:0000313" key="6">
    <source>
        <dbReference type="EMBL" id="KAB0579897.1"/>
    </source>
</evidence>
<evidence type="ECO:0000256" key="2">
    <source>
        <dbReference type="ARBA" id="ARBA00023125"/>
    </source>
</evidence>
<dbReference type="Pfam" id="PF13545">
    <property type="entry name" value="HTH_Crp_2"/>
    <property type="match status" value="1"/>
</dbReference>
<dbReference type="InterPro" id="IPR012318">
    <property type="entry name" value="HTH_CRP"/>
</dbReference>
<dbReference type="SUPFAM" id="SSF51206">
    <property type="entry name" value="cAMP-binding domain-like"/>
    <property type="match status" value="1"/>
</dbReference>
<dbReference type="InterPro" id="IPR000595">
    <property type="entry name" value="cNMP-bd_dom"/>
</dbReference>
<proteinExistence type="predicted"/>
<dbReference type="GO" id="GO:0005829">
    <property type="term" value="C:cytosol"/>
    <property type="evidence" value="ECO:0007669"/>
    <property type="project" value="TreeGrafter"/>
</dbReference>
<accession>A0A643F9Y9</accession>
<name>A0A643F9Y9_IDEDE</name>
<dbReference type="GO" id="GO:0003677">
    <property type="term" value="F:DNA binding"/>
    <property type="evidence" value="ECO:0007669"/>
    <property type="project" value="UniProtKB-KW"/>
</dbReference>
<keyword evidence="7" id="KW-1185">Reference proteome</keyword>
<dbReference type="PANTHER" id="PTHR24567:SF75">
    <property type="entry name" value="FUMARATE AND NITRATE REDUCTION REGULATORY PROTEIN"/>
    <property type="match status" value="1"/>
</dbReference>
<dbReference type="InterPro" id="IPR036388">
    <property type="entry name" value="WH-like_DNA-bd_sf"/>
</dbReference>
<dbReference type="Gene3D" id="1.10.10.10">
    <property type="entry name" value="Winged helix-like DNA-binding domain superfamily/Winged helix DNA-binding domain"/>
    <property type="match status" value="1"/>
</dbReference>
<dbReference type="PANTHER" id="PTHR24567">
    <property type="entry name" value="CRP FAMILY TRANSCRIPTIONAL REGULATORY PROTEIN"/>
    <property type="match status" value="1"/>
</dbReference>
<protein>
    <submittedName>
        <fullName evidence="6">Crp/Fnr family transcriptional regulator</fullName>
    </submittedName>
</protein>
<dbReference type="InterPro" id="IPR036390">
    <property type="entry name" value="WH_DNA-bd_sf"/>
</dbReference>
<feature type="domain" description="HTH crp-type" evidence="5">
    <location>
        <begin position="164"/>
        <end position="233"/>
    </location>
</feature>
<evidence type="ECO:0000259" key="5">
    <source>
        <dbReference type="PROSITE" id="PS51063"/>
    </source>
</evidence>
<evidence type="ECO:0000259" key="4">
    <source>
        <dbReference type="PROSITE" id="PS50042"/>
    </source>
</evidence>
<keyword evidence="3" id="KW-0804">Transcription</keyword>
<dbReference type="GO" id="GO:0003700">
    <property type="term" value="F:DNA-binding transcription factor activity"/>
    <property type="evidence" value="ECO:0007669"/>
    <property type="project" value="TreeGrafter"/>
</dbReference>
<evidence type="ECO:0000256" key="3">
    <source>
        <dbReference type="ARBA" id="ARBA00023163"/>
    </source>
</evidence>
<dbReference type="SUPFAM" id="SSF46785">
    <property type="entry name" value="Winged helix' DNA-binding domain"/>
    <property type="match status" value="1"/>
</dbReference>
<reference evidence="6 7" key="1">
    <citation type="submission" date="2019-09" db="EMBL/GenBank/DDBJ databases">
        <title>Draft genome sequences of 48 bacterial type strains from the CCUG.</title>
        <authorList>
            <person name="Tunovic T."/>
            <person name="Pineiro-Iglesias B."/>
            <person name="Unosson C."/>
            <person name="Inganas E."/>
            <person name="Ohlen M."/>
            <person name="Cardew S."/>
            <person name="Jensie-Markopoulos S."/>
            <person name="Salva-Serra F."/>
            <person name="Jaen-Luchoro D."/>
            <person name="Karlsson R."/>
            <person name="Svensson-Stadler L."/>
            <person name="Chun J."/>
            <person name="Moore E."/>
        </authorList>
    </citation>
    <scope>NUCLEOTIDE SEQUENCE [LARGE SCALE GENOMIC DNA]</scope>
    <source>
        <strain evidence="6 7">CCUG 30977</strain>
    </source>
</reference>
<dbReference type="CDD" id="cd00038">
    <property type="entry name" value="CAP_ED"/>
    <property type="match status" value="1"/>
</dbReference>
<dbReference type="PROSITE" id="PS50042">
    <property type="entry name" value="CNMP_BINDING_3"/>
    <property type="match status" value="1"/>
</dbReference>
<dbReference type="InterPro" id="IPR018490">
    <property type="entry name" value="cNMP-bd_dom_sf"/>
</dbReference>
<gene>
    <name evidence="6" type="ORF">F7Q92_14155</name>
</gene>
<dbReference type="SMART" id="SM00100">
    <property type="entry name" value="cNMP"/>
    <property type="match status" value="1"/>
</dbReference>
<dbReference type="InterPro" id="IPR050397">
    <property type="entry name" value="Env_Response_Regulators"/>
</dbReference>
<keyword evidence="2" id="KW-0238">DNA-binding</keyword>